<evidence type="ECO:0000313" key="1">
    <source>
        <dbReference type="EMBL" id="SBO15054.1"/>
    </source>
</evidence>
<dbReference type="SUPFAM" id="SSF56935">
    <property type="entry name" value="Porins"/>
    <property type="match status" value="1"/>
</dbReference>
<name>A0AA45UUC2_ANAPH</name>
<dbReference type="EMBL" id="FLLR01000176">
    <property type="protein sequence ID" value="SBO15054.1"/>
    <property type="molecule type" value="Genomic_DNA"/>
</dbReference>
<sequence>MLKGDFFTNGAWQWLLSNSALLYPGLYSENIFRANNYLDYYGLQEHSKHYSKYFVNNLPLRITYQSPTLYGMKFGMSYSPTGYADDLSNAWLPEDSVIYEGPKQDSLGIFGGLRPVGGEKGTEGTLLRWWYDYVYKKKLSEGGASFSRIVGESFVYSPAYKNVLSALWSLGKVYSLGHDEVSLDLSVSAEYASSNSRSFLNLKKGQPKGWFHDLAAVELSAAVGVRGFSAGGSYGYLGRSGYPMGPWEGMDISWGRNDARNVLKPSYYLAMGAGYKMGSLRVDGSYFYSNKGGYFTLARLSDLGLRVSYEMYKGESMRCVLFTQLHKIAASYSFAKGFVEKRYCRYNTRDVYHRDVGYKDHGCAMVKPLKYDFGLMALGVKLVF</sequence>
<accession>A0AA45UUC2</accession>
<dbReference type="Gene3D" id="2.40.160.10">
    <property type="entry name" value="Porin"/>
    <property type="match status" value="1"/>
</dbReference>
<organism evidence="1 2">
    <name type="scientific">Anaplasma phagocytophilum</name>
    <name type="common">Ehrlichia phagocytophila</name>
    <dbReference type="NCBI Taxonomy" id="948"/>
    <lineage>
        <taxon>Bacteria</taxon>
        <taxon>Pseudomonadati</taxon>
        <taxon>Pseudomonadota</taxon>
        <taxon>Alphaproteobacteria</taxon>
        <taxon>Rickettsiales</taxon>
        <taxon>Anaplasmataceae</taxon>
        <taxon>Anaplasma</taxon>
        <taxon>phagocytophilum group</taxon>
    </lineage>
</organism>
<dbReference type="InterPro" id="IPR023614">
    <property type="entry name" value="Porin_dom_sf"/>
</dbReference>
<dbReference type="Proteomes" id="UP000078419">
    <property type="component" value="Unassembled WGS sequence"/>
</dbReference>
<comment type="caution">
    <text evidence="1">The sequence shown here is derived from an EMBL/GenBank/DDBJ whole genome shotgun (WGS) entry which is preliminary data.</text>
</comment>
<proteinExistence type="predicted"/>
<gene>
    <name evidence="1" type="ORF">ANAPC1_01432</name>
</gene>
<dbReference type="AlphaFoldDB" id="A0AA45UUC2"/>
<reference evidence="2" key="1">
    <citation type="submission" date="2016-03" db="EMBL/GenBank/DDBJ databases">
        <authorList>
            <person name="Loux Valentin"/>
        </authorList>
    </citation>
    <scope>NUCLEOTIDE SEQUENCE [LARGE SCALE GENOMIC DNA]</scope>
    <source>
        <strain evidence="2">C1</strain>
    </source>
</reference>
<evidence type="ECO:0000313" key="2">
    <source>
        <dbReference type="Proteomes" id="UP000078419"/>
    </source>
</evidence>
<protein>
    <submittedName>
        <fullName evidence="1">Uncharacterized protein</fullName>
    </submittedName>
</protein>